<protein>
    <recommendedName>
        <fullName evidence="1">non-specific serine/threonine protein kinase</fullName>
        <ecNumber evidence="1">2.7.11.1</ecNumber>
    </recommendedName>
</protein>
<organism evidence="8 9">
    <name type="scientific">Teladorsagia circumcincta</name>
    <name type="common">Brown stomach worm</name>
    <name type="synonym">Ostertagia circumcincta</name>
    <dbReference type="NCBI Taxonomy" id="45464"/>
    <lineage>
        <taxon>Eukaryota</taxon>
        <taxon>Metazoa</taxon>
        <taxon>Ecdysozoa</taxon>
        <taxon>Nematoda</taxon>
        <taxon>Chromadorea</taxon>
        <taxon>Rhabditida</taxon>
        <taxon>Rhabditina</taxon>
        <taxon>Rhabditomorpha</taxon>
        <taxon>Strongyloidea</taxon>
        <taxon>Trichostrongylidae</taxon>
        <taxon>Teladorsagia</taxon>
    </lineage>
</organism>
<evidence type="ECO:0000313" key="8">
    <source>
        <dbReference type="EMBL" id="PIO59139.1"/>
    </source>
</evidence>
<dbReference type="SMART" id="SM00133">
    <property type="entry name" value="S_TK_X"/>
    <property type="match status" value="1"/>
</dbReference>
<dbReference type="GO" id="GO:0004674">
    <property type="term" value="F:protein serine/threonine kinase activity"/>
    <property type="evidence" value="ECO:0007669"/>
    <property type="project" value="UniProtKB-KW"/>
</dbReference>
<dbReference type="PANTHER" id="PTHR22988">
    <property type="entry name" value="MYOTONIC DYSTROPHY S/T KINASE-RELATED"/>
    <property type="match status" value="1"/>
</dbReference>
<dbReference type="OrthoDB" id="2156623at2759"/>
<dbReference type="Gene3D" id="3.30.200.20">
    <property type="entry name" value="Phosphorylase Kinase, domain 1"/>
    <property type="match status" value="1"/>
</dbReference>
<evidence type="ECO:0000313" key="9">
    <source>
        <dbReference type="Proteomes" id="UP000230423"/>
    </source>
</evidence>
<dbReference type="GO" id="GO:0005737">
    <property type="term" value="C:cytoplasm"/>
    <property type="evidence" value="ECO:0007669"/>
    <property type="project" value="TreeGrafter"/>
</dbReference>
<accession>A0A2G9TMB1</accession>
<dbReference type="GO" id="GO:0005856">
    <property type="term" value="C:cytoskeleton"/>
    <property type="evidence" value="ECO:0007669"/>
    <property type="project" value="TreeGrafter"/>
</dbReference>
<dbReference type="EMBL" id="KZ358701">
    <property type="protein sequence ID" value="PIO59139.1"/>
    <property type="molecule type" value="Genomic_DNA"/>
</dbReference>
<feature type="non-terminal residue" evidence="8">
    <location>
        <position position="141"/>
    </location>
</feature>
<dbReference type="GO" id="GO:0005524">
    <property type="term" value="F:ATP binding"/>
    <property type="evidence" value="ECO:0007669"/>
    <property type="project" value="UniProtKB-KW"/>
</dbReference>
<name>A0A2G9TMB1_TELCI</name>
<reference evidence="8 9" key="1">
    <citation type="submission" date="2015-09" db="EMBL/GenBank/DDBJ databases">
        <title>Draft genome of the parasitic nematode Teladorsagia circumcincta isolate WARC Sus (inbred).</title>
        <authorList>
            <person name="Mitreva M."/>
        </authorList>
    </citation>
    <scope>NUCLEOTIDE SEQUENCE [LARGE SCALE GENOMIC DNA]</scope>
    <source>
        <strain evidence="8 9">S</strain>
    </source>
</reference>
<dbReference type="InterPro" id="IPR011009">
    <property type="entry name" value="Kinase-like_dom_sf"/>
</dbReference>
<dbReference type="PANTHER" id="PTHR22988:SF66">
    <property type="entry name" value="SERINE_THREONINE-PROTEIN KINASE GENGHIS KHAN"/>
    <property type="match status" value="1"/>
</dbReference>
<dbReference type="InterPro" id="IPR050839">
    <property type="entry name" value="Rho-assoc_Ser/Thr_Kinase"/>
</dbReference>
<dbReference type="AlphaFoldDB" id="A0A2G9TMB1"/>
<evidence type="ECO:0000256" key="6">
    <source>
        <dbReference type="ARBA" id="ARBA00022840"/>
    </source>
</evidence>
<dbReference type="PROSITE" id="PS51285">
    <property type="entry name" value="AGC_KINASE_CTER"/>
    <property type="match status" value="1"/>
</dbReference>
<evidence type="ECO:0000256" key="2">
    <source>
        <dbReference type="ARBA" id="ARBA00022527"/>
    </source>
</evidence>
<dbReference type="EC" id="2.7.11.1" evidence="1"/>
<dbReference type="Gene3D" id="1.10.510.10">
    <property type="entry name" value="Transferase(Phosphotransferase) domain 1"/>
    <property type="match status" value="1"/>
</dbReference>
<proteinExistence type="predicted"/>
<keyword evidence="5" id="KW-0418">Kinase</keyword>
<evidence type="ECO:0000256" key="5">
    <source>
        <dbReference type="ARBA" id="ARBA00022777"/>
    </source>
</evidence>
<evidence type="ECO:0000259" key="7">
    <source>
        <dbReference type="PROSITE" id="PS51285"/>
    </source>
</evidence>
<keyword evidence="2" id="KW-0723">Serine/threonine-protein kinase</keyword>
<dbReference type="Proteomes" id="UP000230423">
    <property type="component" value="Unassembled WGS sequence"/>
</dbReference>
<evidence type="ECO:0000256" key="3">
    <source>
        <dbReference type="ARBA" id="ARBA00022679"/>
    </source>
</evidence>
<keyword evidence="3" id="KW-0808">Transferase</keyword>
<dbReference type="InterPro" id="IPR000961">
    <property type="entry name" value="AGC-kinase_C"/>
</dbReference>
<dbReference type="GO" id="GO:0031032">
    <property type="term" value="P:actomyosin structure organization"/>
    <property type="evidence" value="ECO:0007669"/>
    <property type="project" value="TreeGrafter"/>
</dbReference>
<evidence type="ECO:0000256" key="1">
    <source>
        <dbReference type="ARBA" id="ARBA00012513"/>
    </source>
</evidence>
<keyword evidence="4" id="KW-0547">Nucleotide-binding</keyword>
<evidence type="ECO:0000256" key="4">
    <source>
        <dbReference type="ARBA" id="ARBA00022741"/>
    </source>
</evidence>
<keyword evidence="6" id="KW-0067">ATP-binding</keyword>
<sequence length="141" mass="16281">MSHQDMLDFPDEDVDWTISEEAKDLIRRLICPREVRLGKGGFADFRDHPFFAGVDWATIRDSDPPYHPEVSSPTDTSNFDVDICEDDFTPCILKTRLADETASKERAATAKDPDVEDLEKKVRELKEKNRQLILEKTELQR</sequence>
<feature type="domain" description="AGC-kinase C-terminal" evidence="7">
    <location>
        <begin position="52"/>
        <end position="141"/>
    </location>
</feature>
<dbReference type="SUPFAM" id="SSF56112">
    <property type="entry name" value="Protein kinase-like (PK-like)"/>
    <property type="match status" value="1"/>
</dbReference>
<gene>
    <name evidence="8" type="ORF">TELCIR_19408</name>
</gene>
<keyword evidence="9" id="KW-1185">Reference proteome</keyword>